<dbReference type="SMART" id="SM00086">
    <property type="entry name" value="PAC"/>
    <property type="match status" value="2"/>
</dbReference>
<dbReference type="Gene3D" id="3.30.450.40">
    <property type="match status" value="1"/>
</dbReference>
<feature type="domain" description="EAL" evidence="3">
    <location>
        <begin position="595"/>
        <end position="849"/>
    </location>
</feature>
<dbReference type="NCBIfam" id="NF008467">
    <property type="entry name" value="PRK11359.1"/>
    <property type="match status" value="1"/>
</dbReference>
<dbReference type="InterPro" id="IPR052155">
    <property type="entry name" value="Biofilm_reg_signaling"/>
</dbReference>
<dbReference type="PANTHER" id="PTHR44757">
    <property type="entry name" value="DIGUANYLATE CYCLASE DGCP"/>
    <property type="match status" value="1"/>
</dbReference>
<dbReference type="PANTHER" id="PTHR44757:SF2">
    <property type="entry name" value="BIOFILM ARCHITECTURE MAINTENANCE PROTEIN MBAA"/>
    <property type="match status" value="1"/>
</dbReference>
<dbReference type="InterPro" id="IPR013656">
    <property type="entry name" value="PAS_4"/>
</dbReference>
<dbReference type="CDD" id="cd01949">
    <property type="entry name" value="GGDEF"/>
    <property type="match status" value="1"/>
</dbReference>
<dbReference type="KEGG" id="bpt:Bpet1368"/>
<dbReference type="InterPro" id="IPR035965">
    <property type="entry name" value="PAS-like_dom_sf"/>
</dbReference>
<dbReference type="Pfam" id="PF08448">
    <property type="entry name" value="PAS_4"/>
    <property type="match status" value="1"/>
</dbReference>
<dbReference type="InterPro" id="IPR000014">
    <property type="entry name" value="PAS"/>
</dbReference>
<name>A9IE83_BORPD</name>
<dbReference type="SUPFAM" id="SSF55781">
    <property type="entry name" value="GAF domain-like"/>
    <property type="match status" value="1"/>
</dbReference>
<evidence type="ECO:0000259" key="2">
    <source>
        <dbReference type="PROSITE" id="PS50113"/>
    </source>
</evidence>
<proteinExistence type="predicted"/>
<dbReference type="CDD" id="cd01948">
    <property type="entry name" value="EAL"/>
    <property type="match status" value="1"/>
</dbReference>
<dbReference type="PROSITE" id="PS50112">
    <property type="entry name" value="PAS"/>
    <property type="match status" value="2"/>
</dbReference>
<dbReference type="Pfam" id="PF00990">
    <property type="entry name" value="GGDEF"/>
    <property type="match status" value="1"/>
</dbReference>
<dbReference type="SUPFAM" id="SSF55785">
    <property type="entry name" value="PYP-like sensor domain (PAS domain)"/>
    <property type="match status" value="2"/>
</dbReference>
<dbReference type="Gene3D" id="3.20.20.450">
    <property type="entry name" value="EAL domain"/>
    <property type="match status" value="1"/>
</dbReference>
<feature type="domain" description="PAC" evidence="2">
    <location>
        <begin position="209"/>
        <end position="263"/>
    </location>
</feature>
<dbReference type="SMART" id="SM00091">
    <property type="entry name" value="PAS"/>
    <property type="match status" value="2"/>
</dbReference>
<evidence type="ECO:0000259" key="4">
    <source>
        <dbReference type="PROSITE" id="PS50887"/>
    </source>
</evidence>
<dbReference type="InterPro" id="IPR029787">
    <property type="entry name" value="Nucleotide_cyclase"/>
</dbReference>
<dbReference type="SUPFAM" id="SSF55073">
    <property type="entry name" value="Nucleotide cyclase"/>
    <property type="match status" value="1"/>
</dbReference>
<evidence type="ECO:0000259" key="3">
    <source>
        <dbReference type="PROSITE" id="PS50883"/>
    </source>
</evidence>
<dbReference type="PROSITE" id="PS50883">
    <property type="entry name" value="EAL"/>
    <property type="match status" value="1"/>
</dbReference>
<dbReference type="PROSITE" id="PS50113">
    <property type="entry name" value="PAC"/>
    <property type="match status" value="1"/>
</dbReference>
<dbReference type="InterPro" id="IPR029016">
    <property type="entry name" value="GAF-like_dom_sf"/>
</dbReference>
<dbReference type="SMART" id="SM00267">
    <property type="entry name" value="GGDEF"/>
    <property type="match status" value="1"/>
</dbReference>
<dbReference type="InterPro" id="IPR003018">
    <property type="entry name" value="GAF"/>
</dbReference>
<dbReference type="InterPro" id="IPR001610">
    <property type="entry name" value="PAC"/>
</dbReference>
<protein>
    <submittedName>
        <fullName evidence="5">Probable signalling protein</fullName>
    </submittedName>
</protein>
<dbReference type="eggNOG" id="COG5001">
    <property type="taxonomic scope" value="Bacteria"/>
</dbReference>
<dbReference type="Gene3D" id="3.30.450.20">
    <property type="entry name" value="PAS domain"/>
    <property type="match status" value="2"/>
</dbReference>
<feature type="domain" description="PAS" evidence="1">
    <location>
        <begin position="135"/>
        <end position="180"/>
    </location>
</feature>
<dbReference type="CDD" id="cd00130">
    <property type="entry name" value="PAS"/>
    <property type="match status" value="2"/>
</dbReference>
<keyword evidence="6" id="KW-1185">Reference proteome</keyword>
<dbReference type="Pfam" id="PF00563">
    <property type="entry name" value="EAL"/>
    <property type="match status" value="1"/>
</dbReference>
<dbReference type="PROSITE" id="PS50887">
    <property type="entry name" value="GGDEF"/>
    <property type="match status" value="1"/>
</dbReference>
<dbReference type="InterPro" id="IPR035919">
    <property type="entry name" value="EAL_sf"/>
</dbReference>
<evidence type="ECO:0000259" key="1">
    <source>
        <dbReference type="PROSITE" id="PS50112"/>
    </source>
</evidence>
<sequence length="855" mass="94782">MMKMESLVPDGNSILLPALEQSIVAAVLVDENDCVLFFNQAAEQLWGYERHEVLGKNMQPLLPKSLRGAHGGYVRKNRVGGEAKVAGMSREVLMERKSGQQVWAMFSLSKIDLEGRIHYLALVRDVSDEVAMREQNRMLLIAVNNTDRPVLVLDAQRRIAHVNRAFTELWGYEMDEVLGREPSSFLTSPNMPVDEFRHFDSRPWGRERLQDDALVVSRDGKETWIRVSSSPIAGHDDDGFQGYSVDVITDITEERQIRDLERDVLTALTSSLSFAELGDYFCRRIESIAPGVLVSVCRVAERKLRPWAAPSFHASYGPDWEGIEIGEGVAGCGTAAHRGEPVMIYDIETDPLWEPYKHKILPHGYKACWTYPVKRRDGSVAGTFAFYFRQGGQPDTHLERIADASVHLCALAIEREENQQRVNQLVRYDILTGLPNRGLLRQHIDELLSTDPEQEIAFFYLGLDRFKDINDTLGHASGDLVLVETGNRLKSHLDDGQFLARVEGDMFVLVVPDCDVHRAALVAAHLQRVAGAPIDISGFSLDPTVSIGISQYPESSRDREDLLRNAKSAMGQVKASGGGEFLFFSSGMNEVARDRLLLGTALRRAIAGGCLRLEYQPQVRPDSGELYGVEALARWRDPEFGVIPPGRFISLAEEIGEIEAIGRWALREACRQMAVWRDEGVQVPVVSVNLSPLSFRGSDLPDFVAGLLQQYALPGECLTIEITESAAMALTAGMLEVIHGIRALGVGLSVDDFGTGFSSLSNLANLPVTEVKIDRSFIDKCLQESRLQSLVMAVIGIGQNLHLTVVAEGVETEAQRELLKAHHCPVIQGYLFSRPLPPADIPNWIRTAADAQVQG</sequence>
<dbReference type="InterPro" id="IPR001633">
    <property type="entry name" value="EAL_dom"/>
</dbReference>
<dbReference type="eggNOG" id="COG3829">
    <property type="taxonomic scope" value="Bacteria"/>
</dbReference>
<dbReference type="eggNOG" id="COG2203">
    <property type="taxonomic scope" value="Bacteria"/>
</dbReference>
<dbReference type="InterPro" id="IPR012226">
    <property type="entry name" value="Diguanyl_cyclase/Pdiesterase"/>
</dbReference>
<dbReference type="SMART" id="SM00052">
    <property type="entry name" value="EAL"/>
    <property type="match status" value="1"/>
</dbReference>
<feature type="domain" description="PAS" evidence="1">
    <location>
        <begin position="11"/>
        <end position="58"/>
    </location>
</feature>
<evidence type="ECO:0000313" key="6">
    <source>
        <dbReference type="Proteomes" id="UP000001225"/>
    </source>
</evidence>
<dbReference type="SUPFAM" id="SSF141868">
    <property type="entry name" value="EAL domain-like"/>
    <property type="match status" value="1"/>
</dbReference>
<dbReference type="InterPro" id="IPR043128">
    <property type="entry name" value="Rev_trsase/Diguanyl_cyclase"/>
</dbReference>
<accession>A9IE83</accession>
<dbReference type="EMBL" id="AM902716">
    <property type="protein sequence ID" value="CAP41703.1"/>
    <property type="molecule type" value="Genomic_DNA"/>
</dbReference>
<dbReference type="SMART" id="SM00065">
    <property type="entry name" value="GAF"/>
    <property type="match status" value="1"/>
</dbReference>
<dbReference type="PIRSF" id="PIRSF005925">
    <property type="entry name" value="Dos"/>
    <property type="match status" value="1"/>
</dbReference>
<dbReference type="Pfam" id="PF13426">
    <property type="entry name" value="PAS_9"/>
    <property type="match status" value="1"/>
</dbReference>
<dbReference type="InterPro" id="IPR000160">
    <property type="entry name" value="GGDEF_dom"/>
</dbReference>
<dbReference type="STRING" id="94624.Bpet1368"/>
<dbReference type="AlphaFoldDB" id="A9IE83"/>
<dbReference type="InterPro" id="IPR000700">
    <property type="entry name" value="PAS-assoc_C"/>
</dbReference>
<organism evidence="5 6">
    <name type="scientific">Bordetella petrii (strain ATCC BAA-461 / DSM 12804 / CCUG 43448 / CIP 107267 / Se-1111R)</name>
    <dbReference type="NCBI Taxonomy" id="340100"/>
    <lineage>
        <taxon>Bacteria</taxon>
        <taxon>Pseudomonadati</taxon>
        <taxon>Pseudomonadota</taxon>
        <taxon>Betaproteobacteria</taxon>
        <taxon>Burkholderiales</taxon>
        <taxon>Alcaligenaceae</taxon>
        <taxon>Bordetella</taxon>
    </lineage>
</organism>
<feature type="domain" description="GGDEF" evidence="4">
    <location>
        <begin position="454"/>
        <end position="586"/>
    </location>
</feature>
<gene>
    <name evidence="5" type="ordered locus">Bpet1368</name>
</gene>
<reference evidence="5 6" key="1">
    <citation type="journal article" date="2008" name="BMC Genomics">
        <title>The missing link: Bordetella petrii is endowed with both the metabolic versatility of environmental bacteria and virulence traits of pathogenic Bordetellae.</title>
        <authorList>
            <person name="Gross R."/>
            <person name="Guzman C.A."/>
            <person name="Sebaihia M."/>
            <person name="Martins Dos Santos V.A."/>
            <person name="Pieper D.H."/>
            <person name="Koebnik R."/>
            <person name="Lechner M."/>
            <person name="Bartels D."/>
            <person name="Buhrmester J."/>
            <person name="Choudhuri J.V."/>
            <person name="Ebensen T."/>
            <person name="Gaigalat L."/>
            <person name="Herrmann S."/>
            <person name="Khachane A.N."/>
            <person name="Larisch C."/>
            <person name="Link S."/>
            <person name="Linke B."/>
            <person name="Meyer F."/>
            <person name="Mormann S."/>
            <person name="Nakunst D."/>
            <person name="Rueckert C."/>
            <person name="Schneiker-Bekel S."/>
            <person name="Schulze K."/>
            <person name="Vorhoelter F.J."/>
            <person name="Yevsa T."/>
            <person name="Engle J.T."/>
            <person name="Goldman W.E."/>
            <person name="Puehler A."/>
            <person name="Goebel U.B."/>
            <person name="Goesmann A."/>
            <person name="Bloecker H."/>
            <person name="Kaiser O."/>
            <person name="Martinez-Arias R."/>
        </authorList>
    </citation>
    <scope>NUCLEOTIDE SEQUENCE [LARGE SCALE GENOMIC DNA]</scope>
    <source>
        <strain evidence="6">ATCC BAA-461 / DSM 12804 / CCUG 43448 / CIP 107267 / Se-1111R</strain>
    </source>
</reference>
<evidence type="ECO:0000313" key="5">
    <source>
        <dbReference type="EMBL" id="CAP41703.1"/>
    </source>
</evidence>
<dbReference type="NCBIfam" id="TIGR00229">
    <property type="entry name" value="sensory_box"/>
    <property type="match status" value="2"/>
</dbReference>
<dbReference type="Pfam" id="PF13185">
    <property type="entry name" value="GAF_2"/>
    <property type="match status" value="1"/>
</dbReference>
<dbReference type="NCBIfam" id="TIGR00254">
    <property type="entry name" value="GGDEF"/>
    <property type="match status" value="1"/>
</dbReference>
<dbReference type="Proteomes" id="UP000001225">
    <property type="component" value="Chromosome"/>
</dbReference>
<dbReference type="Gene3D" id="3.30.70.270">
    <property type="match status" value="1"/>
</dbReference>